<feature type="compositionally biased region" description="Polar residues" evidence="6">
    <location>
        <begin position="213"/>
        <end position="227"/>
    </location>
</feature>
<dbReference type="PANTHER" id="PTHR33308">
    <property type="entry name" value="PEPTIDOGLYCAN HYDROLASE FLGJ"/>
    <property type="match status" value="1"/>
</dbReference>
<evidence type="ECO:0000256" key="4">
    <source>
        <dbReference type="ARBA" id="ARBA00022801"/>
    </source>
</evidence>
<dbReference type="Gene3D" id="1.10.530.10">
    <property type="match status" value="1"/>
</dbReference>
<name>A0AA37XKN2_9ENTE</name>
<evidence type="ECO:0000313" key="11">
    <source>
        <dbReference type="Proteomes" id="UP001157039"/>
    </source>
</evidence>
<sequence length="294" mass="32232">MVYQTRSARHQKKATLNKKFNKKTVLSLVGTGLVLAPTTTVLFPQESHAEQYQVSESEASNLISQISSSAQQIADSNDLYASVMIAQAILESGNGSSSLSSSPTHNLFGVKAYGQEPSVWLSTQEYIDGEYETMKEPFRIYDSYEESLQDHAALLKSSSYSSGTPHYQGAWKSQTTDYTDATAFLTGRYATDPDYGQKLNSLIESYNLTQFDTPAQSNDFSEPQTDYDTTESTSNEEVEGEETTTTNETSSTYTVQQGDTLWDIAQNHGISLDELMANNGLSSGSVSIGQQLVV</sequence>
<dbReference type="AlphaFoldDB" id="A0AA37XKN2"/>
<keyword evidence="3" id="KW-0081">Bacteriolytic enzyme</keyword>
<evidence type="ECO:0000259" key="7">
    <source>
        <dbReference type="PROSITE" id="PS51782"/>
    </source>
</evidence>
<feature type="region of interest" description="Disordered" evidence="6">
    <location>
        <begin position="213"/>
        <end position="254"/>
    </location>
</feature>
<keyword evidence="2" id="KW-0929">Antimicrobial</keyword>
<dbReference type="GO" id="GO:0031640">
    <property type="term" value="P:killing of cells of another organism"/>
    <property type="evidence" value="ECO:0007669"/>
    <property type="project" value="UniProtKB-KW"/>
</dbReference>
<dbReference type="GO" id="GO:0004040">
    <property type="term" value="F:amidase activity"/>
    <property type="evidence" value="ECO:0007669"/>
    <property type="project" value="InterPro"/>
</dbReference>
<dbReference type="RefSeq" id="WP_123936329.1">
    <property type="nucleotide sequence ID" value="NZ_BSUW01000001.1"/>
</dbReference>
<dbReference type="InterPro" id="IPR002901">
    <property type="entry name" value="MGlyc_endo_b_GlcNAc-like_dom"/>
</dbReference>
<dbReference type="EMBL" id="BSUW01000001">
    <property type="protein sequence ID" value="GMA71719.1"/>
    <property type="molecule type" value="Genomic_DNA"/>
</dbReference>
<proteinExistence type="inferred from homology"/>
<accession>A0AA37XKN2</accession>
<reference evidence="9" key="4">
    <citation type="submission" date="2023-02" db="EMBL/GenBank/DDBJ databases">
        <authorList>
            <person name="Sun Q."/>
            <person name="Mori K."/>
        </authorList>
    </citation>
    <scope>NUCLEOTIDE SEQUENCE</scope>
    <source>
        <strain evidence="9">NBRC 114545</strain>
    </source>
</reference>
<dbReference type="SMART" id="SM00257">
    <property type="entry name" value="LysM"/>
    <property type="match status" value="1"/>
</dbReference>
<reference evidence="8 10" key="1">
    <citation type="journal article" date="2012" name="Int. J. Syst. Evol. Microbiol.">
        <title>Characterization of Tetragenococcus strains from sugar thick juice reveals a novel species, Tetragenococcus osmophilus sp. nov., and divides Tetragenococcus halophilus into two subspecies, T. halophilus subsp. halophilus subsp. nov. and T. halophilus subsp. flandriensis subsp. nov.</title>
        <authorList>
            <person name="Juste A."/>
            <person name="Van Trappen S."/>
            <person name="Verreth C."/>
            <person name="Cleenwerck I."/>
            <person name="De Vos P."/>
            <person name="Lievens B."/>
            <person name="Willems K.A."/>
        </authorList>
    </citation>
    <scope>NUCLEOTIDE SEQUENCE [LARGE SCALE GENOMIC DNA]</scope>
    <source>
        <strain evidence="8 10">JCM 31126</strain>
    </source>
</reference>
<evidence type="ECO:0000313" key="9">
    <source>
        <dbReference type="EMBL" id="GMA71719.1"/>
    </source>
</evidence>
<evidence type="ECO:0000256" key="1">
    <source>
        <dbReference type="ARBA" id="ARBA00010266"/>
    </source>
</evidence>
<protein>
    <recommendedName>
        <fullName evidence="5">Peptidoglycan hydrolase</fullName>
    </recommendedName>
</protein>
<evidence type="ECO:0000313" key="8">
    <source>
        <dbReference type="EMBL" id="AYW48537.1"/>
    </source>
</evidence>
<dbReference type="PRINTS" id="PR01002">
    <property type="entry name" value="FLGFLGJ"/>
</dbReference>
<organism evidence="9 11">
    <name type="scientific">Tetragenococcus osmophilus</name>
    <dbReference type="NCBI Taxonomy" id="526944"/>
    <lineage>
        <taxon>Bacteria</taxon>
        <taxon>Bacillati</taxon>
        <taxon>Bacillota</taxon>
        <taxon>Bacilli</taxon>
        <taxon>Lactobacillales</taxon>
        <taxon>Enterococcaceae</taxon>
        <taxon>Tetragenococcus</taxon>
    </lineage>
</organism>
<keyword evidence="4" id="KW-0378">Hydrolase</keyword>
<comment type="similarity">
    <text evidence="1">Belongs to the glycosyl hydrolase 73 family.</text>
</comment>
<dbReference type="EMBL" id="CP027783">
    <property type="protein sequence ID" value="AYW48537.1"/>
    <property type="molecule type" value="Genomic_DNA"/>
</dbReference>
<keyword evidence="10" id="KW-1185">Reference proteome</keyword>
<feature type="compositionally biased region" description="Low complexity" evidence="6">
    <location>
        <begin position="243"/>
        <end position="254"/>
    </location>
</feature>
<dbReference type="SMART" id="SM00047">
    <property type="entry name" value="LYZ2"/>
    <property type="match status" value="1"/>
</dbReference>
<evidence type="ECO:0000313" key="10">
    <source>
        <dbReference type="Proteomes" id="UP000268310"/>
    </source>
</evidence>
<dbReference type="PANTHER" id="PTHR33308:SF9">
    <property type="entry name" value="PEPTIDOGLYCAN HYDROLASE FLGJ"/>
    <property type="match status" value="1"/>
</dbReference>
<dbReference type="Gene3D" id="3.10.350.10">
    <property type="entry name" value="LysM domain"/>
    <property type="match status" value="1"/>
</dbReference>
<evidence type="ECO:0000256" key="6">
    <source>
        <dbReference type="SAM" id="MobiDB-lite"/>
    </source>
</evidence>
<dbReference type="InterPro" id="IPR051056">
    <property type="entry name" value="Glycosyl_Hydrolase_73"/>
</dbReference>
<feature type="domain" description="LysM" evidence="7">
    <location>
        <begin position="251"/>
        <end position="294"/>
    </location>
</feature>
<reference evidence="8" key="3">
    <citation type="submission" date="2018-03" db="EMBL/GenBank/DDBJ databases">
        <authorList>
            <person name="Jeon C.O."/>
        </authorList>
    </citation>
    <scope>NUCLEOTIDE SEQUENCE</scope>
    <source>
        <strain evidence="8">JCM 31126</strain>
    </source>
</reference>
<dbReference type="KEGG" id="too:C7K38_09255"/>
<evidence type="ECO:0000256" key="5">
    <source>
        <dbReference type="ARBA" id="ARBA00032108"/>
    </source>
</evidence>
<dbReference type="PROSITE" id="PS51782">
    <property type="entry name" value="LYSM"/>
    <property type="match status" value="1"/>
</dbReference>
<gene>
    <name evidence="9" type="primary">amiC</name>
    <name evidence="8" type="ORF">C7K38_09255</name>
    <name evidence="9" type="ORF">GCM10025885_07680</name>
</gene>
<dbReference type="Gene3D" id="4.10.80.30">
    <property type="entry name" value="DNA polymerase, domain 6"/>
    <property type="match status" value="1"/>
</dbReference>
<reference evidence="9 11" key="2">
    <citation type="journal article" date="2014" name="Int. J. Syst. Evol. Microbiol.">
        <title>Complete genome sequence of Corynebacterium casei LMG S-19264T (=DSM 44701T), isolated from a smear-ripened cheese.</title>
        <authorList>
            <consortium name="US DOE Joint Genome Institute (JGI-PGF)"/>
            <person name="Walter F."/>
            <person name="Albersmeier A."/>
            <person name="Kalinowski J."/>
            <person name="Ruckert C."/>
        </authorList>
    </citation>
    <scope>NUCLEOTIDE SEQUENCE [LARGE SCALE GENOMIC DNA]</scope>
    <source>
        <strain evidence="9 11">NBRC 114545</strain>
    </source>
</reference>
<dbReference type="InterPro" id="IPR036779">
    <property type="entry name" value="LysM_dom_sf"/>
</dbReference>
<evidence type="ECO:0000256" key="2">
    <source>
        <dbReference type="ARBA" id="ARBA00022529"/>
    </source>
</evidence>
<dbReference type="Pfam" id="PF01476">
    <property type="entry name" value="LysM"/>
    <property type="match status" value="1"/>
</dbReference>
<dbReference type="InterPro" id="IPR018392">
    <property type="entry name" value="LysM"/>
</dbReference>
<dbReference type="Proteomes" id="UP000268310">
    <property type="component" value="Chromosome"/>
</dbReference>
<dbReference type="CDD" id="cd00118">
    <property type="entry name" value="LysM"/>
    <property type="match status" value="1"/>
</dbReference>
<dbReference type="SUPFAM" id="SSF54106">
    <property type="entry name" value="LysM domain"/>
    <property type="match status" value="1"/>
</dbReference>
<evidence type="ECO:0000256" key="3">
    <source>
        <dbReference type="ARBA" id="ARBA00022638"/>
    </source>
</evidence>
<dbReference type="Pfam" id="PF01832">
    <property type="entry name" value="Glucosaminidase"/>
    <property type="match status" value="1"/>
</dbReference>
<dbReference type="GO" id="GO:0042742">
    <property type="term" value="P:defense response to bacterium"/>
    <property type="evidence" value="ECO:0007669"/>
    <property type="project" value="UniProtKB-KW"/>
</dbReference>
<dbReference type="Proteomes" id="UP001157039">
    <property type="component" value="Unassembled WGS sequence"/>
</dbReference>